<evidence type="ECO:0000313" key="3">
    <source>
        <dbReference type="EMBL" id="SFC78093.1"/>
    </source>
</evidence>
<reference evidence="3 4" key="1">
    <citation type="submission" date="2016-10" db="EMBL/GenBank/DDBJ databases">
        <authorList>
            <person name="de Groot N.N."/>
        </authorList>
    </citation>
    <scope>NUCLEOTIDE SEQUENCE [LARGE SCALE GENOMIC DNA]</scope>
    <source>
        <strain evidence="3 4">DSM 26130</strain>
    </source>
</reference>
<dbReference type="RefSeq" id="WP_093824344.1">
    <property type="nucleotide sequence ID" value="NZ_FOLQ01000002.1"/>
</dbReference>
<dbReference type="Proteomes" id="UP000198598">
    <property type="component" value="Unassembled WGS sequence"/>
</dbReference>
<gene>
    <name evidence="3" type="ORF">SAMN05216167_102392</name>
</gene>
<dbReference type="STRING" id="662367.SAMN05216167_102392"/>
<feature type="transmembrane region" description="Helical" evidence="1">
    <location>
        <begin position="112"/>
        <end position="132"/>
    </location>
</feature>
<evidence type="ECO:0000256" key="1">
    <source>
        <dbReference type="SAM" id="Phobius"/>
    </source>
</evidence>
<dbReference type="InterPro" id="IPR036938">
    <property type="entry name" value="PAP2/HPO_sf"/>
</dbReference>
<keyword evidence="4" id="KW-1185">Reference proteome</keyword>
<feature type="transmembrane region" description="Helical" evidence="1">
    <location>
        <begin position="138"/>
        <end position="164"/>
    </location>
</feature>
<feature type="transmembrane region" description="Helical" evidence="1">
    <location>
        <begin position="40"/>
        <end position="61"/>
    </location>
</feature>
<feature type="transmembrane region" description="Helical" evidence="1">
    <location>
        <begin position="13"/>
        <end position="33"/>
    </location>
</feature>
<organism evidence="3 4">
    <name type="scientific">Spirosoma endophyticum</name>
    <dbReference type="NCBI Taxonomy" id="662367"/>
    <lineage>
        <taxon>Bacteria</taxon>
        <taxon>Pseudomonadati</taxon>
        <taxon>Bacteroidota</taxon>
        <taxon>Cytophagia</taxon>
        <taxon>Cytophagales</taxon>
        <taxon>Cytophagaceae</taxon>
        <taxon>Spirosoma</taxon>
    </lineage>
</organism>
<proteinExistence type="predicted"/>
<dbReference type="InterPro" id="IPR000326">
    <property type="entry name" value="PAP2/HPO"/>
</dbReference>
<evidence type="ECO:0000259" key="2">
    <source>
        <dbReference type="Pfam" id="PF01569"/>
    </source>
</evidence>
<feature type="transmembrane region" description="Helical" evidence="1">
    <location>
        <begin position="81"/>
        <end position="100"/>
    </location>
</feature>
<dbReference type="SUPFAM" id="SSF48317">
    <property type="entry name" value="Acid phosphatase/Vanadium-dependent haloperoxidase"/>
    <property type="match status" value="1"/>
</dbReference>
<evidence type="ECO:0000313" key="4">
    <source>
        <dbReference type="Proteomes" id="UP000198598"/>
    </source>
</evidence>
<keyword evidence="1" id="KW-0472">Membrane</keyword>
<keyword evidence="1" id="KW-1133">Transmembrane helix</keyword>
<accession>A0A1I1M686</accession>
<name>A0A1I1M686_9BACT</name>
<sequence>MVISPFVCRVAKVVSVIGHPLLILPLVFSYLAFQHLPVQQATAISAVLISLVVLPITWRIYSKVKQGQYTNFDLSDQTQRSGLYPMLLLLSGLFVLLLFFTNQFQPFNRGAVCFFLLLASSYIINFFLKVSLHTSISFFLACVLYSLNAPFGILMAVFSILVAASRLVLKRHSLPEILTGLVIGLIAGASL</sequence>
<dbReference type="AlphaFoldDB" id="A0A1I1M686"/>
<feature type="domain" description="Phosphatidic acid phosphatase type 2/haloperoxidase" evidence="2">
    <location>
        <begin position="130"/>
        <end position="188"/>
    </location>
</feature>
<keyword evidence="1" id="KW-0812">Transmembrane</keyword>
<dbReference type="EMBL" id="FOLQ01000002">
    <property type="protein sequence ID" value="SFC78093.1"/>
    <property type="molecule type" value="Genomic_DNA"/>
</dbReference>
<protein>
    <submittedName>
        <fullName evidence="3">PAP2 superfamily protein</fullName>
    </submittedName>
</protein>
<dbReference type="Gene3D" id="1.20.144.10">
    <property type="entry name" value="Phosphatidic acid phosphatase type 2/haloperoxidase"/>
    <property type="match status" value="1"/>
</dbReference>
<dbReference type="Pfam" id="PF01569">
    <property type="entry name" value="PAP2"/>
    <property type="match status" value="1"/>
</dbReference>